<feature type="compositionally biased region" description="Basic and acidic residues" evidence="1">
    <location>
        <begin position="630"/>
        <end position="642"/>
    </location>
</feature>
<dbReference type="Gene3D" id="2.30.30.140">
    <property type="match status" value="1"/>
</dbReference>
<dbReference type="Proteomes" id="UP001085076">
    <property type="component" value="Miscellaneous, Linkage group lg01"/>
</dbReference>
<comment type="caution">
    <text evidence="3">The sequence shown here is derived from an EMBL/GenBank/DDBJ whole genome shotgun (WGS) entry which is preliminary data.</text>
</comment>
<dbReference type="Pfam" id="PF00855">
    <property type="entry name" value="PWWP"/>
    <property type="match status" value="1"/>
</dbReference>
<reference evidence="3" key="2">
    <citation type="journal article" date="2022" name="Hortic Res">
        <title>The genome of Dioscorea zingiberensis sheds light on the biosynthesis, origin and evolution of the medicinally important diosgenin saponins.</title>
        <authorList>
            <person name="Li Y."/>
            <person name="Tan C."/>
            <person name="Li Z."/>
            <person name="Guo J."/>
            <person name="Li S."/>
            <person name="Chen X."/>
            <person name="Wang C."/>
            <person name="Dai X."/>
            <person name="Yang H."/>
            <person name="Song W."/>
            <person name="Hou L."/>
            <person name="Xu J."/>
            <person name="Tong Z."/>
            <person name="Xu A."/>
            <person name="Yuan X."/>
            <person name="Wang W."/>
            <person name="Yang Q."/>
            <person name="Chen L."/>
            <person name="Sun Z."/>
            <person name="Wang K."/>
            <person name="Pan B."/>
            <person name="Chen J."/>
            <person name="Bao Y."/>
            <person name="Liu F."/>
            <person name="Qi X."/>
            <person name="Gang D.R."/>
            <person name="Wen J."/>
            <person name="Li J."/>
        </authorList>
    </citation>
    <scope>NUCLEOTIDE SEQUENCE</scope>
    <source>
        <strain evidence="3">Dzin_1.0</strain>
    </source>
</reference>
<feature type="region of interest" description="Disordered" evidence="1">
    <location>
        <begin position="355"/>
        <end position="382"/>
    </location>
</feature>
<evidence type="ECO:0000313" key="4">
    <source>
        <dbReference type="Proteomes" id="UP001085076"/>
    </source>
</evidence>
<feature type="region of interest" description="Disordered" evidence="1">
    <location>
        <begin position="609"/>
        <end position="659"/>
    </location>
</feature>
<dbReference type="SUPFAM" id="SSF63748">
    <property type="entry name" value="Tudor/PWWP/MBT"/>
    <property type="match status" value="1"/>
</dbReference>
<feature type="compositionally biased region" description="Basic and acidic residues" evidence="1">
    <location>
        <begin position="472"/>
        <end position="485"/>
    </location>
</feature>
<proteinExistence type="predicted"/>
<gene>
    <name evidence="3" type="ORF">J5N97_007433</name>
</gene>
<dbReference type="InterPro" id="IPR053063">
    <property type="entry name" value="PWWP_domain_containing_PDP"/>
</dbReference>
<evidence type="ECO:0000259" key="2">
    <source>
        <dbReference type="PROSITE" id="PS50812"/>
    </source>
</evidence>
<feature type="region of interest" description="Disordered" evidence="1">
    <location>
        <begin position="1"/>
        <end position="29"/>
    </location>
</feature>
<evidence type="ECO:0000313" key="3">
    <source>
        <dbReference type="EMBL" id="KAJ0989077.1"/>
    </source>
</evidence>
<dbReference type="PANTHER" id="PTHR42851">
    <property type="entry name" value="ALDOLASE-RELATED"/>
    <property type="match status" value="1"/>
</dbReference>
<feature type="domain" description="PWWP" evidence="2">
    <location>
        <begin position="52"/>
        <end position="112"/>
    </location>
</feature>
<dbReference type="OrthoDB" id="62853at2759"/>
<dbReference type="AlphaFoldDB" id="A0A9D5DG06"/>
<keyword evidence="4" id="KW-1185">Reference proteome</keyword>
<dbReference type="PANTHER" id="PTHR42851:SF12">
    <property type="entry name" value="PWWP DOMAIN PROTEIN"/>
    <property type="match status" value="1"/>
</dbReference>
<feature type="region of interest" description="Disordered" evidence="1">
    <location>
        <begin position="472"/>
        <end position="501"/>
    </location>
</feature>
<dbReference type="EMBL" id="JAGGNH010000001">
    <property type="protein sequence ID" value="KAJ0989077.1"/>
    <property type="molecule type" value="Genomic_DNA"/>
</dbReference>
<dbReference type="PROSITE" id="PS50812">
    <property type="entry name" value="PWWP"/>
    <property type="match status" value="1"/>
</dbReference>
<name>A0A9D5DG06_9LILI</name>
<evidence type="ECO:0000256" key="1">
    <source>
        <dbReference type="SAM" id="MobiDB-lite"/>
    </source>
</evidence>
<accession>A0A9D5DG06</accession>
<dbReference type="InterPro" id="IPR000313">
    <property type="entry name" value="PWWP_dom"/>
</dbReference>
<protein>
    <recommendedName>
        <fullName evidence="2">PWWP domain-containing protein</fullName>
    </recommendedName>
</protein>
<organism evidence="3 4">
    <name type="scientific">Dioscorea zingiberensis</name>
    <dbReference type="NCBI Taxonomy" id="325984"/>
    <lineage>
        <taxon>Eukaryota</taxon>
        <taxon>Viridiplantae</taxon>
        <taxon>Streptophyta</taxon>
        <taxon>Embryophyta</taxon>
        <taxon>Tracheophyta</taxon>
        <taxon>Spermatophyta</taxon>
        <taxon>Magnoliopsida</taxon>
        <taxon>Liliopsida</taxon>
        <taxon>Dioscoreales</taxon>
        <taxon>Dioscoreaceae</taxon>
        <taxon>Dioscorea</taxon>
    </lineage>
</organism>
<reference evidence="3" key="1">
    <citation type="submission" date="2021-03" db="EMBL/GenBank/DDBJ databases">
        <authorList>
            <person name="Li Z."/>
            <person name="Yang C."/>
        </authorList>
    </citation>
    <scope>NUCLEOTIDE SEQUENCE</scope>
    <source>
        <strain evidence="3">Dzin_1.0</strain>
        <tissue evidence="3">Leaf</tissue>
    </source>
</reference>
<dbReference type="CDD" id="cd05162">
    <property type="entry name" value="PWWP"/>
    <property type="match status" value="1"/>
</dbReference>
<sequence>MENPSPELETTRDPKALEPPIPMVETGGRVSPEAETLAEMGDQMECRSSFAVGDFVWGKSATEQWWPGIVFDPARAPEQVQGRIPDAVLVAYFGGDSFAWCQPPQLKPFKSEFPEMAAQSSSKSFVSAVENALEEIGRCLELQMSCSCVVDEFSKQESRKLSFSNYAPIEFLQLVCDAAKDALAVNMLEITMLRSWALAFARRVGQQRRQVVDLVDNIDLDAPPGELIVEGDGGGECLIHQVEVVTMLDVSEEKNQRTNRSMTKLIAEMDLNAVEVSDDEEEAEKEREAVAVVDEEKKHEIVKGSEMVNPTVAVDEGTGSGKRERKKSKYLSYPYTHFSEHSKNSVLQEDSELKTLKKHSDASRGVLVGSPRKSRSSGDGFEMEEDQKSLVLKLDATSMSEILSEFRATAVDSLHLKWNRLSKTIRGFFAVYRHSVFFDGSGFQAYQKQLGECDCMNGKGLDDGKVDLLKEGNAEGSDKQRKGEVNGENLDDDKTKIPGNSNALQQRKAGKNNLSGDTTLLDSAPSLTLLKRKMRIDGGAPVNVPVEIVNCLEEAKSVGRRRKRKNDSNVQASVDSGPRLCTAAELGEALLKPNGSRVLANGGSLVNVDQTVVRPPKGGSKSGQKRRKSKDGISGDSEDGKSGKKRRKTKDGNSHASPAALLLSFSPGTTLPSKGDLISAFSKYGSLNEAGTEVNEDSSSARVVFTNSSDVEKALNSQDKTGVFAPPNASYRVHYPPGNLSPSQLAVSVPKPLPYIRKNLERMISALTGSSVPDKHAGHTDGLKPDAKENLVGEMQGLLEKVNQLLDEPPTGTSS</sequence>